<feature type="chain" id="PRO_5043533069" evidence="2">
    <location>
        <begin position="24"/>
        <end position="356"/>
    </location>
</feature>
<dbReference type="AlphaFoldDB" id="A0AAW9SEY0"/>
<evidence type="ECO:0000256" key="2">
    <source>
        <dbReference type="SAM" id="SignalP"/>
    </source>
</evidence>
<feature type="region of interest" description="Disordered" evidence="1">
    <location>
        <begin position="110"/>
        <end position="130"/>
    </location>
</feature>
<protein>
    <submittedName>
        <fullName evidence="4">Transglutaminase-like domain-containing protein</fullName>
    </submittedName>
</protein>
<dbReference type="Gene3D" id="3.10.620.30">
    <property type="match status" value="1"/>
</dbReference>
<reference evidence="4 5" key="1">
    <citation type="submission" date="2024-05" db="EMBL/GenBank/DDBJ databases">
        <title>Genome sequence of Ponticoccus litoralis KCCM 90028.</title>
        <authorList>
            <person name="Kim J.M."/>
            <person name="Lee J.K."/>
            <person name="Choi B.J."/>
            <person name="Bayburt H."/>
            <person name="Baek J.H."/>
            <person name="Jeon C.O."/>
        </authorList>
    </citation>
    <scope>NUCLEOTIDE SEQUENCE [LARGE SCALE GENOMIC DNA]</scope>
    <source>
        <strain evidence="4 5">KCCM 90028</strain>
    </source>
</reference>
<keyword evidence="5" id="KW-1185">Reference proteome</keyword>
<evidence type="ECO:0000313" key="4">
    <source>
        <dbReference type="EMBL" id="MEN9062564.1"/>
    </source>
</evidence>
<dbReference type="InterPro" id="IPR006311">
    <property type="entry name" value="TAT_signal"/>
</dbReference>
<evidence type="ECO:0000313" key="5">
    <source>
        <dbReference type="Proteomes" id="UP001428774"/>
    </source>
</evidence>
<feature type="domain" description="Transglutaminase-like" evidence="3">
    <location>
        <begin position="194"/>
        <end position="269"/>
    </location>
</feature>
<name>A0AAW9SEY0_9RHOB</name>
<dbReference type="Pfam" id="PF01841">
    <property type="entry name" value="Transglut_core"/>
    <property type="match status" value="1"/>
</dbReference>
<dbReference type="PANTHER" id="PTHR38339">
    <property type="entry name" value="TRANSGLUTAMINASE DOMAIN PROTEIN"/>
    <property type="match status" value="1"/>
</dbReference>
<dbReference type="PROSITE" id="PS51318">
    <property type="entry name" value="TAT"/>
    <property type="match status" value="1"/>
</dbReference>
<dbReference type="SUPFAM" id="SSF54001">
    <property type="entry name" value="Cysteine proteinases"/>
    <property type="match status" value="1"/>
</dbReference>
<dbReference type="SMART" id="SM00460">
    <property type="entry name" value="TGc"/>
    <property type="match status" value="1"/>
</dbReference>
<proteinExistence type="predicted"/>
<feature type="signal peptide" evidence="2">
    <location>
        <begin position="1"/>
        <end position="23"/>
    </location>
</feature>
<organism evidence="4 5">
    <name type="scientific">Ponticoccus litoralis</name>
    <dbReference type="NCBI Taxonomy" id="422297"/>
    <lineage>
        <taxon>Bacteria</taxon>
        <taxon>Pseudomonadati</taxon>
        <taxon>Pseudomonadota</taxon>
        <taxon>Alphaproteobacteria</taxon>
        <taxon>Rhodobacterales</taxon>
        <taxon>Roseobacteraceae</taxon>
        <taxon>Ponticoccus</taxon>
    </lineage>
</organism>
<dbReference type="PANTHER" id="PTHR38339:SF1">
    <property type="entry name" value="TRANSGLUTAMINASE-LIKE DOMAIN-CONTAINING PROTEIN"/>
    <property type="match status" value="1"/>
</dbReference>
<evidence type="ECO:0000259" key="3">
    <source>
        <dbReference type="SMART" id="SM00460"/>
    </source>
</evidence>
<evidence type="ECO:0000256" key="1">
    <source>
        <dbReference type="SAM" id="MobiDB-lite"/>
    </source>
</evidence>
<dbReference type="InterPro" id="IPR002931">
    <property type="entry name" value="Transglutaminase-like"/>
</dbReference>
<dbReference type="Proteomes" id="UP001428774">
    <property type="component" value="Unassembled WGS sequence"/>
</dbReference>
<keyword evidence="2" id="KW-0732">Signal</keyword>
<accession>A0AAW9SEY0</accession>
<sequence length="356" mass="37941">MLTRRTLLTGAAALIAAPTVLRAAYAPDSAAWRRFEVTTRVTLPRNGAPAQAWVPLPAHTDPLWSLPGESTATAPGATLTRVDRPEEGFALFHATWEAADTPAQLTVTSTVTTRDRFPGQGRSPLSAEDRARFTAPTELLPTDGIVRETALAAIEGAMTDLDRARILYNWVVEQTERNPQTRGCGLGDIASMLHMGDLSGKCADLNALFVGLARAAGLPARDLYGLRVAPSAFGYSSLGAGSTNVTGAQHCRAEVFVEGEGWIPADPADVRKVVLQEDGGLTLDDPRVQDVRAALFGAAEGNWIPFGTAHDVALPGSDGPLLPFLMYPQAEVGGKRRDELDPEGFTYEITARETAV</sequence>
<comment type="caution">
    <text evidence="4">The sequence shown here is derived from an EMBL/GenBank/DDBJ whole genome shotgun (WGS) entry which is preliminary data.</text>
</comment>
<dbReference type="EMBL" id="JBDNCH010000002">
    <property type="protein sequence ID" value="MEN9062564.1"/>
    <property type="molecule type" value="Genomic_DNA"/>
</dbReference>
<dbReference type="InterPro" id="IPR038765">
    <property type="entry name" value="Papain-like_cys_pep_sf"/>
</dbReference>
<gene>
    <name evidence="4" type="ORF">ABFB10_17830</name>
</gene>
<dbReference type="RefSeq" id="WP_347167519.1">
    <property type="nucleotide sequence ID" value="NZ_JBDNCH010000002.1"/>
</dbReference>